<evidence type="ECO:0000313" key="4">
    <source>
        <dbReference type="Proteomes" id="UP000604825"/>
    </source>
</evidence>
<organism evidence="3 4">
    <name type="scientific">Miscanthus lutarioriparius</name>
    <dbReference type="NCBI Taxonomy" id="422564"/>
    <lineage>
        <taxon>Eukaryota</taxon>
        <taxon>Viridiplantae</taxon>
        <taxon>Streptophyta</taxon>
        <taxon>Embryophyta</taxon>
        <taxon>Tracheophyta</taxon>
        <taxon>Spermatophyta</taxon>
        <taxon>Magnoliopsida</taxon>
        <taxon>Liliopsida</taxon>
        <taxon>Poales</taxon>
        <taxon>Poaceae</taxon>
        <taxon>PACMAD clade</taxon>
        <taxon>Panicoideae</taxon>
        <taxon>Andropogonodae</taxon>
        <taxon>Andropogoneae</taxon>
        <taxon>Saccharinae</taxon>
        <taxon>Miscanthus</taxon>
    </lineage>
</organism>
<dbReference type="GO" id="GO:0016773">
    <property type="term" value="F:phosphotransferase activity, alcohol group as acceptor"/>
    <property type="evidence" value="ECO:0007669"/>
    <property type="project" value="InterPro"/>
</dbReference>
<protein>
    <recommendedName>
        <fullName evidence="2">Hexokinase N-terminal domain-containing protein</fullName>
    </recommendedName>
</protein>
<gene>
    <name evidence="3" type="ORF">NCGR_LOCUS52461</name>
</gene>
<feature type="region of interest" description="Disordered" evidence="1">
    <location>
        <begin position="1"/>
        <end position="78"/>
    </location>
</feature>
<dbReference type="GO" id="GO:0005975">
    <property type="term" value="P:carbohydrate metabolic process"/>
    <property type="evidence" value="ECO:0007669"/>
    <property type="project" value="InterPro"/>
</dbReference>
<dbReference type="OrthoDB" id="419537at2759"/>
<dbReference type="EMBL" id="CAJGYO010000014">
    <property type="protein sequence ID" value="CAD6269156.1"/>
    <property type="molecule type" value="Genomic_DNA"/>
</dbReference>
<name>A0A811RFR9_9POAL</name>
<feature type="compositionally biased region" description="Gly residues" evidence="1">
    <location>
        <begin position="56"/>
        <end position="69"/>
    </location>
</feature>
<dbReference type="InterPro" id="IPR022672">
    <property type="entry name" value="Hexokinase_N"/>
</dbReference>
<feature type="domain" description="Hexokinase N-terminal" evidence="2">
    <location>
        <begin position="84"/>
        <end position="120"/>
    </location>
</feature>
<dbReference type="InterPro" id="IPR043129">
    <property type="entry name" value="ATPase_NBD"/>
</dbReference>
<evidence type="ECO:0000313" key="3">
    <source>
        <dbReference type="EMBL" id="CAD6269156.1"/>
    </source>
</evidence>
<comment type="caution">
    <text evidence="3">The sequence shown here is derived from an EMBL/GenBank/DDBJ whole genome shotgun (WGS) entry which is preliminary data.</text>
</comment>
<evidence type="ECO:0000256" key="1">
    <source>
        <dbReference type="SAM" id="MobiDB-lite"/>
    </source>
</evidence>
<dbReference type="SUPFAM" id="SSF53067">
    <property type="entry name" value="Actin-like ATPase domain"/>
    <property type="match status" value="1"/>
</dbReference>
<evidence type="ECO:0000259" key="2">
    <source>
        <dbReference type="Pfam" id="PF00349"/>
    </source>
</evidence>
<dbReference type="Pfam" id="PF00349">
    <property type="entry name" value="Hexokinase_1"/>
    <property type="match status" value="1"/>
</dbReference>
<proteinExistence type="predicted"/>
<feature type="compositionally biased region" description="Low complexity" evidence="1">
    <location>
        <begin position="13"/>
        <end position="23"/>
    </location>
</feature>
<keyword evidence="4" id="KW-1185">Reference proteome</keyword>
<dbReference type="Gene3D" id="3.40.367.20">
    <property type="match status" value="1"/>
</dbReference>
<accession>A0A811RFR9</accession>
<sequence>MDHQGRPPGRRLPAASRAVQARAPAKDARPPAAGRQHGSPGHLWHPGGRAAVSAGRQGGAGAGGRGRAGAPGWPRGARPRTGCLRQVVHTMVVEMHAGLASDGGSKLKMLLTFVDALPTGYIWHLSASLPHLPDCLPASLRQAVAFRHVRPRDSLI</sequence>
<reference evidence="3" key="1">
    <citation type="submission" date="2020-10" db="EMBL/GenBank/DDBJ databases">
        <authorList>
            <person name="Han B."/>
            <person name="Lu T."/>
            <person name="Zhao Q."/>
            <person name="Huang X."/>
            <person name="Zhao Y."/>
        </authorList>
    </citation>
    <scope>NUCLEOTIDE SEQUENCE</scope>
</reference>
<dbReference type="Proteomes" id="UP000604825">
    <property type="component" value="Unassembled WGS sequence"/>
</dbReference>
<dbReference type="GO" id="GO:0005524">
    <property type="term" value="F:ATP binding"/>
    <property type="evidence" value="ECO:0007669"/>
    <property type="project" value="InterPro"/>
</dbReference>
<dbReference type="AlphaFoldDB" id="A0A811RFR9"/>